<feature type="compositionally biased region" description="Polar residues" evidence="1">
    <location>
        <begin position="115"/>
        <end position="126"/>
    </location>
</feature>
<evidence type="ECO:0000313" key="2">
    <source>
        <dbReference type="EMBL" id="MCX2974457.1"/>
    </source>
</evidence>
<reference evidence="2" key="1">
    <citation type="submission" date="2019-02" db="EMBL/GenBank/DDBJ databases">
        <authorList>
            <person name="Li S.-H."/>
        </authorList>
    </citation>
    <scope>NUCLEOTIDE SEQUENCE</scope>
    <source>
        <strain evidence="2">IMCC8485</strain>
    </source>
</reference>
<organism evidence="2 3">
    <name type="scientific">Candidatus Seongchinamella marina</name>
    <dbReference type="NCBI Taxonomy" id="2518990"/>
    <lineage>
        <taxon>Bacteria</taxon>
        <taxon>Pseudomonadati</taxon>
        <taxon>Pseudomonadota</taxon>
        <taxon>Gammaproteobacteria</taxon>
        <taxon>Cellvibrionales</taxon>
        <taxon>Halieaceae</taxon>
        <taxon>Seongchinamella</taxon>
    </lineage>
</organism>
<protein>
    <submittedName>
        <fullName evidence="2">Uncharacterized protein</fullName>
    </submittedName>
</protein>
<feature type="compositionally biased region" description="Polar residues" evidence="1">
    <location>
        <begin position="214"/>
        <end position="223"/>
    </location>
</feature>
<feature type="region of interest" description="Disordered" evidence="1">
    <location>
        <begin position="246"/>
        <end position="279"/>
    </location>
</feature>
<gene>
    <name evidence="2" type="ORF">EYC87_12765</name>
</gene>
<evidence type="ECO:0000256" key="1">
    <source>
        <dbReference type="SAM" id="MobiDB-lite"/>
    </source>
</evidence>
<proteinExistence type="predicted"/>
<dbReference type="EMBL" id="SHNP01000004">
    <property type="protein sequence ID" value="MCX2974457.1"/>
    <property type="molecule type" value="Genomic_DNA"/>
</dbReference>
<feature type="region of interest" description="Disordered" evidence="1">
    <location>
        <begin position="171"/>
        <end position="190"/>
    </location>
</feature>
<comment type="caution">
    <text evidence="2">The sequence shown here is derived from an EMBL/GenBank/DDBJ whole genome shotgun (WGS) entry which is preliminary data.</text>
</comment>
<feature type="region of interest" description="Disordered" evidence="1">
    <location>
        <begin position="214"/>
        <end position="234"/>
    </location>
</feature>
<evidence type="ECO:0000313" key="3">
    <source>
        <dbReference type="Proteomes" id="UP001143307"/>
    </source>
</evidence>
<feature type="compositionally biased region" description="Polar residues" evidence="1">
    <location>
        <begin position="270"/>
        <end position="279"/>
    </location>
</feature>
<keyword evidence="3" id="KW-1185">Reference proteome</keyword>
<accession>A0ABT3SWS6</accession>
<dbReference type="RefSeq" id="WP_279253226.1">
    <property type="nucleotide sequence ID" value="NZ_SHNP01000004.1"/>
</dbReference>
<feature type="region of interest" description="Disordered" evidence="1">
    <location>
        <begin position="110"/>
        <end position="149"/>
    </location>
</feature>
<sequence length="279" mass="29440">MESLYNIYYSGELLEGQQLDQVRAKLAALFKANDATLDKLFSGNPQLIKRGCDKPTALKYKQAMENAGAKPLIKAVEVASAHEATPTPKPAKQQTAAERIAALASAPDIGAYDDSQASTEPSTNAANRAPGGDSGLNLSPQGTEVLKPDERSEQIVADIDTSALDLDAASQRLSEEAPSPPPAPDTSHLAMSEAGESIPNLVTNQATTVPDTETLDLSPQGTDFSDCHAPEPEIPNLDLSAISLAPEGSEVLEEKDRNRPKPPPPATDHISLQSSNGQE</sequence>
<name>A0ABT3SWS6_9GAMM</name>
<dbReference type="Proteomes" id="UP001143307">
    <property type="component" value="Unassembled WGS sequence"/>
</dbReference>